<sequence length="79" mass="8807">MCSGRAAEAERVDSARSYVRASDGVKCREARMQTPARELIDEGVEVTDEDILPPTPSPSMDHLHFYETGYSRNIASTQF</sequence>
<dbReference type="AlphaFoldDB" id="A0ABD2QCC0"/>
<organism evidence="1 2">
    <name type="scientific">Cichlidogyrus casuarinus</name>
    <dbReference type="NCBI Taxonomy" id="1844966"/>
    <lineage>
        <taxon>Eukaryota</taxon>
        <taxon>Metazoa</taxon>
        <taxon>Spiralia</taxon>
        <taxon>Lophotrochozoa</taxon>
        <taxon>Platyhelminthes</taxon>
        <taxon>Monogenea</taxon>
        <taxon>Monopisthocotylea</taxon>
        <taxon>Dactylogyridea</taxon>
        <taxon>Ancyrocephalidae</taxon>
        <taxon>Cichlidogyrus</taxon>
    </lineage>
</organism>
<dbReference type="Proteomes" id="UP001626550">
    <property type="component" value="Unassembled WGS sequence"/>
</dbReference>
<reference evidence="1 2" key="1">
    <citation type="submission" date="2024-11" db="EMBL/GenBank/DDBJ databases">
        <title>Adaptive evolution of stress response genes in parasites aligns with host niche diversity.</title>
        <authorList>
            <person name="Hahn C."/>
            <person name="Resl P."/>
        </authorList>
    </citation>
    <scope>NUCLEOTIDE SEQUENCE [LARGE SCALE GENOMIC DNA]</scope>
    <source>
        <strain evidence="1">EGGRZ-B1_66</strain>
        <tissue evidence="1">Body</tissue>
    </source>
</reference>
<dbReference type="EMBL" id="JBJKFK010000418">
    <property type="protein sequence ID" value="KAL3317178.1"/>
    <property type="molecule type" value="Genomic_DNA"/>
</dbReference>
<name>A0ABD2QCC0_9PLAT</name>
<accession>A0ABD2QCC0</accession>
<proteinExistence type="predicted"/>
<comment type="caution">
    <text evidence="1">The sequence shown here is derived from an EMBL/GenBank/DDBJ whole genome shotgun (WGS) entry which is preliminary data.</text>
</comment>
<keyword evidence="2" id="KW-1185">Reference proteome</keyword>
<protein>
    <submittedName>
        <fullName evidence="1">Uncharacterized protein</fullName>
    </submittedName>
</protein>
<evidence type="ECO:0000313" key="2">
    <source>
        <dbReference type="Proteomes" id="UP001626550"/>
    </source>
</evidence>
<evidence type="ECO:0000313" key="1">
    <source>
        <dbReference type="EMBL" id="KAL3317178.1"/>
    </source>
</evidence>
<gene>
    <name evidence="1" type="ORF">Ciccas_004171</name>
</gene>